<accession>A0A0E9SAS4</accession>
<evidence type="ECO:0000256" key="1">
    <source>
        <dbReference type="SAM" id="MobiDB-lite"/>
    </source>
</evidence>
<dbReference type="AlphaFoldDB" id="A0A0E9SAS4"/>
<sequence length="39" mass="4030">MGDTSDPEKVVEFAVEALGGAGLPGAEPHWTQPIRNVGP</sequence>
<protein>
    <submittedName>
        <fullName evidence="2">Uncharacterized protein</fullName>
    </submittedName>
</protein>
<reference evidence="2" key="2">
    <citation type="journal article" date="2015" name="Fish Shellfish Immunol.">
        <title>Early steps in the European eel (Anguilla anguilla)-Vibrio vulnificus interaction in the gills: Role of the RtxA13 toxin.</title>
        <authorList>
            <person name="Callol A."/>
            <person name="Pajuelo D."/>
            <person name="Ebbesson L."/>
            <person name="Teles M."/>
            <person name="MacKenzie S."/>
            <person name="Amaro C."/>
        </authorList>
    </citation>
    <scope>NUCLEOTIDE SEQUENCE</scope>
</reference>
<proteinExistence type="predicted"/>
<feature type="region of interest" description="Disordered" evidence="1">
    <location>
        <begin position="20"/>
        <end position="39"/>
    </location>
</feature>
<organism evidence="2">
    <name type="scientific">Anguilla anguilla</name>
    <name type="common">European freshwater eel</name>
    <name type="synonym">Muraena anguilla</name>
    <dbReference type="NCBI Taxonomy" id="7936"/>
    <lineage>
        <taxon>Eukaryota</taxon>
        <taxon>Metazoa</taxon>
        <taxon>Chordata</taxon>
        <taxon>Craniata</taxon>
        <taxon>Vertebrata</taxon>
        <taxon>Euteleostomi</taxon>
        <taxon>Actinopterygii</taxon>
        <taxon>Neopterygii</taxon>
        <taxon>Teleostei</taxon>
        <taxon>Anguilliformes</taxon>
        <taxon>Anguillidae</taxon>
        <taxon>Anguilla</taxon>
    </lineage>
</organism>
<dbReference type="EMBL" id="GBXM01070802">
    <property type="protein sequence ID" value="JAH37775.1"/>
    <property type="molecule type" value="Transcribed_RNA"/>
</dbReference>
<evidence type="ECO:0000313" key="2">
    <source>
        <dbReference type="EMBL" id="JAH37775.1"/>
    </source>
</evidence>
<reference evidence="2" key="1">
    <citation type="submission" date="2014-11" db="EMBL/GenBank/DDBJ databases">
        <authorList>
            <person name="Amaro Gonzalez C."/>
        </authorList>
    </citation>
    <scope>NUCLEOTIDE SEQUENCE</scope>
</reference>
<name>A0A0E9SAS4_ANGAN</name>